<evidence type="ECO:0000256" key="4">
    <source>
        <dbReference type="ARBA" id="ARBA00023002"/>
    </source>
</evidence>
<evidence type="ECO:0000256" key="1">
    <source>
        <dbReference type="ARBA" id="ARBA00010139"/>
    </source>
</evidence>
<dbReference type="PANTHER" id="PTHR42877:SF4">
    <property type="entry name" value="FAD_NAD(P)-BINDING DOMAIN-CONTAINING PROTEIN-RELATED"/>
    <property type="match status" value="1"/>
</dbReference>
<evidence type="ECO:0000313" key="5">
    <source>
        <dbReference type="EMBL" id="GGO40671.1"/>
    </source>
</evidence>
<dbReference type="InterPro" id="IPR036188">
    <property type="entry name" value="FAD/NAD-bd_sf"/>
</dbReference>
<reference evidence="6" key="1">
    <citation type="journal article" date="2019" name="Int. J. Syst. Evol. Microbiol.">
        <title>The Global Catalogue of Microorganisms (GCM) 10K type strain sequencing project: providing services to taxonomists for standard genome sequencing and annotation.</title>
        <authorList>
            <consortium name="The Broad Institute Genomics Platform"/>
            <consortium name="The Broad Institute Genome Sequencing Center for Infectious Disease"/>
            <person name="Wu L."/>
            <person name="Ma J."/>
        </authorList>
    </citation>
    <scope>NUCLEOTIDE SEQUENCE [LARGE SCALE GENOMIC DNA]</scope>
    <source>
        <strain evidence="6">CGMCC 4.7349</strain>
    </source>
</reference>
<dbReference type="InterPro" id="IPR020946">
    <property type="entry name" value="Flavin_mOase-like"/>
</dbReference>
<evidence type="ECO:0000256" key="2">
    <source>
        <dbReference type="ARBA" id="ARBA00022630"/>
    </source>
</evidence>
<protein>
    <submittedName>
        <fullName evidence="5">Flavin-binding monooxygenase</fullName>
    </submittedName>
</protein>
<dbReference type="InterPro" id="IPR051209">
    <property type="entry name" value="FAD-bind_Monooxygenase_sf"/>
</dbReference>
<gene>
    <name evidence="5" type="ORF">GCM10012286_19100</name>
</gene>
<evidence type="ECO:0000313" key="6">
    <source>
        <dbReference type="Proteomes" id="UP000656881"/>
    </source>
</evidence>
<dbReference type="SUPFAM" id="SSF51905">
    <property type="entry name" value="FAD/NAD(P)-binding domain"/>
    <property type="match status" value="1"/>
</dbReference>
<dbReference type="Gene3D" id="3.50.50.60">
    <property type="entry name" value="FAD/NAD(P)-binding domain"/>
    <property type="match status" value="2"/>
</dbReference>
<dbReference type="GO" id="GO:0004497">
    <property type="term" value="F:monooxygenase activity"/>
    <property type="evidence" value="ECO:0007669"/>
    <property type="project" value="UniProtKB-KW"/>
</dbReference>
<evidence type="ECO:0000256" key="3">
    <source>
        <dbReference type="ARBA" id="ARBA00022827"/>
    </source>
</evidence>
<accession>A0ABQ2LN81</accession>
<dbReference type="EMBL" id="BMNG01000004">
    <property type="protein sequence ID" value="GGO40671.1"/>
    <property type="molecule type" value="Genomic_DNA"/>
</dbReference>
<comment type="similarity">
    <text evidence="1">Belongs to the FAD-binding monooxygenase family.</text>
</comment>
<dbReference type="PRINTS" id="PR00419">
    <property type="entry name" value="ADXRDTASE"/>
</dbReference>
<keyword evidence="6" id="KW-1185">Reference proteome</keyword>
<sequence>MTERVAIIGAGFAGLCMAIRLARAGVTSFTVYEKADDLGGVWRDNTYPGAGCDVPSHLYSYSFAPREDWSRAFPLQPELLRYLHECADDHGIRPRIRFGTEITAATYDETAHRWELRTADGQVRHARVLVTAVGQLNRPKYPDHPGLADFTGTAFHSARWNHGHDLTGETVGVIGTGPSAVQFIPRIAPHVRTLRVFQRSANWVMPKWDYRYGPVHQALFTTATGRLAFRGGWFAFADTVLYSAIRGGRLGKAVEYLCRRQLRTQVADPGLRAKLTPDFPLGCKRVLISDDYLPALARDNVEVITERITRFTSRGVLTADGTEHALDTLIHGTGFTATEFLAPIAVTGRGGRLLREEAWADGAAAFLGMTVPGFPNLFLLYGPNTNLGNNSVVLMIEAQVRHVLSCLSAMERDGRSESEVSPGAFEAYRRHVEAALGGTVWQAGCTSWYKTGTGKITNNWPHRAARYRKLTRHPAALRSTSPRRPRQS</sequence>
<keyword evidence="4" id="KW-0560">Oxidoreductase</keyword>
<proteinExistence type="inferred from homology"/>
<organism evidence="5 6">
    <name type="scientific">Streptomyces lasiicapitis</name>
    <dbReference type="NCBI Taxonomy" id="1923961"/>
    <lineage>
        <taxon>Bacteria</taxon>
        <taxon>Bacillati</taxon>
        <taxon>Actinomycetota</taxon>
        <taxon>Actinomycetes</taxon>
        <taxon>Kitasatosporales</taxon>
        <taxon>Streptomycetaceae</taxon>
        <taxon>Streptomyces</taxon>
    </lineage>
</organism>
<dbReference type="RefSeq" id="WP_164326739.1">
    <property type="nucleotide sequence ID" value="NZ_BMNG01000004.1"/>
</dbReference>
<keyword evidence="2" id="KW-0285">Flavoprotein</keyword>
<dbReference type="Pfam" id="PF00743">
    <property type="entry name" value="FMO-like"/>
    <property type="match status" value="1"/>
</dbReference>
<dbReference type="Proteomes" id="UP000656881">
    <property type="component" value="Unassembled WGS sequence"/>
</dbReference>
<keyword evidence="3" id="KW-0274">FAD</keyword>
<dbReference type="PANTHER" id="PTHR42877">
    <property type="entry name" value="L-ORNITHINE N(5)-MONOOXYGENASE-RELATED"/>
    <property type="match status" value="1"/>
</dbReference>
<keyword evidence="5" id="KW-0503">Monooxygenase</keyword>
<comment type="caution">
    <text evidence="5">The sequence shown here is derived from an EMBL/GenBank/DDBJ whole genome shotgun (WGS) entry which is preliminary data.</text>
</comment>
<name>A0ABQ2LN81_9ACTN</name>